<proteinExistence type="predicted"/>
<evidence type="ECO:0000313" key="3">
    <source>
        <dbReference type="Proteomes" id="UP001595075"/>
    </source>
</evidence>
<feature type="compositionally biased region" description="Basic residues" evidence="1">
    <location>
        <begin position="95"/>
        <end position="104"/>
    </location>
</feature>
<feature type="region of interest" description="Disordered" evidence="1">
    <location>
        <begin position="134"/>
        <end position="164"/>
    </location>
</feature>
<feature type="compositionally biased region" description="Polar residues" evidence="1">
    <location>
        <begin position="636"/>
        <end position="647"/>
    </location>
</feature>
<feature type="region of interest" description="Disordered" evidence="1">
    <location>
        <begin position="552"/>
        <end position="576"/>
    </location>
</feature>
<sequence>MAELNVEPRLVQYIDQTGKESEDENDAKEGQAENDDDKTREKRRKLNLWKCKQCREARKRSPPESRSWPQKCQRCLQHRPAELECSKPETNSRTREKKRSKNTKHLLCSVPPSLPIGAVDENKKSSEIGNIVTTHNGAIESDDILPTQSPKSSPPSNPNLFSDPAFPSSDLLSVSQTGTLLVANITKYLSTLPHAIEIVEELVAVTAVTSPVHRDGRRGVRGKANDRDTWAFCDTGAGQNIISARMAKQMGLKMKHQPSLFTMGNSKQVRSLGIVRFEWVFPDDPLNIIKIIAHVLEDFRYDCLLGNAFVRSTKLMTEHIKRFVKGVFPSHKFWSMNLLGETTPRVRGILGNNIDIEALPDIGSSRNIMDESWARSAGLSIRTAAENKGVVVFPDNSTRDTIGQVHTTITLPGGQFTPIVFEILPDCYVPVVLGEDFVFDNDLYINYASAFVETECHDSSYDLLPMAYHKKSSFASMFRRRNGSRGSPAPNMVQEPLNEKEELDRQRKWNKDFSRGRTADQAEWDAEWDRRAAHETRRDSTWVSDDQTILIDCKPSTRPQPGSSSNTGTSASLADDDGLIAAPSHTHSALLTGVDNGQDPAPLQSVSHSGIYPNASQDITPSASADSNSRKDDSSGGLQSGTPLSVDNQRHTDISQSSHRFADYSSSTSGGFGADEHSIWRS</sequence>
<organism evidence="2 3">
    <name type="scientific">Oculimacula yallundae</name>
    <dbReference type="NCBI Taxonomy" id="86028"/>
    <lineage>
        <taxon>Eukaryota</taxon>
        <taxon>Fungi</taxon>
        <taxon>Dikarya</taxon>
        <taxon>Ascomycota</taxon>
        <taxon>Pezizomycotina</taxon>
        <taxon>Leotiomycetes</taxon>
        <taxon>Helotiales</taxon>
        <taxon>Ploettnerulaceae</taxon>
        <taxon>Oculimacula</taxon>
    </lineage>
</organism>
<dbReference type="Gene3D" id="2.40.70.10">
    <property type="entry name" value="Acid Proteases"/>
    <property type="match status" value="2"/>
</dbReference>
<feature type="compositionally biased region" description="Acidic residues" evidence="1">
    <location>
        <begin position="21"/>
        <end position="36"/>
    </location>
</feature>
<feature type="region of interest" description="Disordered" evidence="1">
    <location>
        <begin position="590"/>
        <end position="682"/>
    </location>
</feature>
<feature type="compositionally biased region" description="Polar residues" evidence="1">
    <location>
        <begin position="557"/>
        <end position="572"/>
    </location>
</feature>
<gene>
    <name evidence="2" type="ORF">VTL71DRAFT_9631</name>
</gene>
<comment type="caution">
    <text evidence="2">The sequence shown here is derived from an EMBL/GenBank/DDBJ whole genome shotgun (WGS) entry which is preliminary data.</text>
</comment>
<feature type="compositionally biased region" description="Polar residues" evidence="1">
    <location>
        <begin position="654"/>
        <end position="669"/>
    </location>
</feature>
<evidence type="ECO:0000256" key="1">
    <source>
        <dbReference type="SAM" id="MobiDB-lite"/>
    </source>
</evidence>
<feature type="region of interest" description="Disordered" evidence="1">
    <location>
        <begin position="86"/>
        <end position="109"/>
    </location>
</feature>
<protein>
    <submittedName>
        <fullName evidence="2">Uncharacterized protein</fullName>
    </submittedName>
</protein>
<feature type="compositionally biased region" description="Polar residues" evidence="1">
    <location>
        <begin position="604"/>
        <end position="627"/>
    </location>
</feature>
<dbReference type="Proteomes" id="UP001595075">
    <property type="component" value="Unassembled WGS sequence"/>
</dbReference>
<dbReference type="CDD" id="cd00303">
    <property type="entry name" value="retropepsin_like"/>
    <property type="match status" value="2"/>
</dbReference>
<name>A0ABR4BRD9_9HELO</name>
<feature type="region of interest" description="Disordered" evidence="1">
    <location>
        <begin position="480"/>
        <end position="522"/>
    </location>
</feature>
<dbReference type="InterPro" id="IPR021109">
    <property type="entry name" value="Peptidase_aspartic_dom_sf"/>
</dbReference>
<accession>A0ABR4BRD9</accession>
<feature type="region of interest" description="Disordered" evidence="1">
    <location>
        <begin position="1"/>
        <end position="43"/>
    </location>
</feature>
<evidence type="ECO:0000313" key="2">
    <source>
        <dbReference type="EMBL" id="KAL2060236.1"/>
    </source>
</evidence>
<dbReference type="Pfam" id="PF13975">
    <property type="entry name" value="gag-asp_proteas"/>
    <property type="match status" value="1"/>
</dbReference>
<feature type="compositionally biased region" description="Basic and acidic residues" evidence="1">
    <location>
        <begin position="497"/>
        <end position="520"/>
    </location>
</feature>
<dbReference type="EMBL" id="JAZHXI010000023">
    <property type="protein sequence ID" value="KAL2060236.1"/>
    <property type="molecule type" value="Genomic_DNA"/>
</dbReference>
<keyword evidence="3" id="KW-1185">Reference proteome</keyword>
<dbReference type="SUPFAM" id="SSF50630">
    <property type="entry name" value="Acid proteases"/>
    <property type="match status" value="1"/>
</dbReference>
<reference evidence="2 3" key="1">
    <citation type="journal article" date="2024" name="Commun. Biol.">
        <title>Comparative genomic analysis of thermophilic fungi reveals convergent evolutionary adaptations and gene losses.</title>
        <authorList>
            <person name="Steindorff A.S."/>
            <person name="Aguilar-Pontes M.V."/>
            <person name="Robinson A.J."/>
            <person name="Andreopoulos B."/>
            <person name="LaButti K."/>
            <person name="Kuo A."/>
            <person name="Mondo S."/>
            <person name="Riley R."/>
            <person name="Otillar R."/>
            <person name="Haridas S."/>
            <person name="Lipzen A."/>
            <person name="Grimwood J."/>
            <person name="Schmutz J."/>
            <person name="Clum A."/>
            <person name="Reid I.D."/>
            <person name="Moisan M.C."/>
            <person name="Butler G."/>
            <person name="Nguyen T.T.M."/>
            <person name="Dewar K."/>
            <person name="Conant G."/>
            <person name="Drula E."/>
            <person name="Henrissat B."/>
            <person name="Hansel C."/>
            <person name="Singer S."/>
            <person name="Hutchinson M.I."/>
            <person name="de Vries R.P."/>
            <person name="Natvig D.O."/>
            <person name="Powell A.J."/>
            <person name="Tsang A."/>
            <person name="Grigoriev I.V."/>
        </authorList>
    </citation>
    <scope>NUCLEOTIDE SEQUENCE [LARGE SCALE GENOMIC DNA]</scope>
    <source>
        <strain evidence="2 3">CBS 494.80</strain>
    </source>
</reference>